<evidence type="ECO:0000313" key="4">
    <source>
        <dbReference type="Proteomes" id="UP001595528"/>
    </source>
</evidence>
<evidence type="ECO:0000313" key="3">
    <source>
        <dbReference type="EMBL" id="MFC3229592.1"/>
    </source>
</evidence>
<reference evidence="4" key="1">
    <citation type="journal article" date="2019" name="Int. J. Syst. Evol. Microbiol.">
        <title>The Global Catalogue of Microorganisms (GCM) 10K type strain sequencing project: providing services to taxonomists for standard genome sequencing and annotation.</title>
        <authorList>
            <consortium name="The Broad Institute Genomics Platform"/>
            <consortium name="The Broad Institute Genome Sequencing Center for Infectious Disease"/>
            <person name="Wu L."/>
            <person name="Ma J."/>
        </authorList>
    </citation>
    <scope>NUCLEOTIDE SEQUENCE [LARGE SCALE GENOMIC DNA]</scope>
    <source>
        <strain evidence="4">KCTC 42964</strain>
    </source>
</reference>
<gene>
    <name evidence="3" type="ORF">ACFOGJ_20255</name>
</gene>
<evidence type="ECO:0000256" key="2">
    <source>
        <dbReference type="SAM" id="SignalP"/>
    </source>
</evidence>
<keyword evidence="2" id="KW-0732">Signal</keyword>
<feature type="compositionally biased region" description="Basic and acidic residues" evidence="1">
    <location>
        <begin position="106"/>
        <end position="123"/>
    </location>
</feature>
<proteinExistence type="predicted"/>
<organism evidence="3 4">
    <name type="scientific">Marinibaculum pumilum</name>
    <dbReference type="NCBI Taxonomy" id="1766165"/>
    <lineage>
        <taxon>Bacteria</taxon>
        <taxon>Pseudomonadati</taxon>
        <taxon>Pseudomonadota</taxon>
        <taxon>Alphaproteobacteria</taxon>
        <taxon>Rhodospirillales</taxon>
        <taxon>Rhodospirillaceae</taxon>
        <taxon>Marinibaculum</taxon>
    </lineage>
</organism>
<dbReference type="Pfam" id="PF11218">
    <property type="entry name" value="DUF3011"/>
    <property type="match status" value="2"/>
</dbReference>
<feature type="chain" id="PRO_5046201888" evidence="2">
    <location>
        <begin position="28"/>
        <end position="233"/>
    </location>
</feature>
<feature type="signal peptide" evidence="2">
    <location>
        <begin position="1"/>
        <end position="27"/>
    </location>
</feature>
<feature type="compositionally biased region" description="Gly residues" evidence="1">
    <location>
        <begin position="132"/>
        <end position="141"/>
    </location>
</feature>
<dbReference type="Proteomes" id="UP001595528">
    <property type="component" value="Unassembled WGS sequence"/>
</dbReference>
<dbReference type="RefSeq" id="WP_379903941.1">
    <property type="nucleotide sequence ID" value="NZ_JBHRTR010000034.1"/>
</dbReference>
<dbReference type="InterPro" id="IPR021381">
    <property type="entry name" value="DUF3011"/>
</dbReference>
<feature type="region of interest" description="Disordered" evidence="1">
    <location>
        <begin position="106"/>
        <end position="164"/>
    </location>
</feature>
<keyword evidence="4" id="KW-1185">Reference proteome</keyword>
<name>A0ABV7L5Q9_9PROT</name>
<comment type="caution">
    <text evidence="3">The sequence shown here is derived from an EMBL/GenBank/DDBJ whole genome shotgun (WGS) entry which is preliminary data.</text>
</comment>
<evidence type="ECO:0000256" key="1">
    <source>
        <dbReference type="SAM" id="MobiDB-lite"/>
    </source>
</evidence>
<accession>A0ABV7L5Q9</accession>
<protein>
    <submittedName>
        <fullName evidence="3">DUF3011 domain-containing protein</fullName>
    </submittedName>
</protein>
<dbReference type="EMBL" id="JBHRTR010000034">
    <property type="protein sequence ID" value="MFC3229592.1"/>
    <property type="molecule type" value="Genomic_DNA"/>
</dbReference>
<sequence>MGLRPVCRAGIAAGAAMLVAAAALALAGTAAARSGGSTVPCYSENYHYKHCPADTRGGVQLFEQYSRGRGRCVEGQSWGWDQRGVWVNDGCRALFWAGPPYGARRGWDRGRPWDDGRDRDRGRPPPGIVGQPLGGLLGAQPGGPRPPWQRPGGHGAPGRGQPSSFTLDCASQGYRRAFCYADTSGGVALEQQYSNRSGECREGHSWGASARGIWVDNGCRARFRVWPAWGRRR</sequence>